<evidence type="ECO:0000313" key="11">
    <source>
        <dbReference type="Proteomes" id="UP000321927"/>
    </source>
</evidence>
<keyword evidence="5 8" id="KW-0812">Transmembrane</keyword>
<evidence type="ECO:0000256" key="3">
    <source>
        <dbReference type="ARBA" id="ARBA00022676"/>
    </source>
</evidence>
<organism evidence="10 11">
    <name type="scientific">Algoriphagus ratkowskyi</name>
    <dbReference type="NCBI Taxonomy" id="57028"/>
    <lineage>
        <taxon>Bacteria</taxon>
        <taxon>Pseudomonadati</taxon>
        <taxon>Bacteroidota</taxon>
        <taxon>Cytophagia</taxon>
        <taxon>Cytophagales</taxon>
        <taxon>Cyclobacteriaceae</taxon>
        <taxon>Algoriphagus</taxon>
    </lineage>
</organism>
<feature type="domain" description="ArnT-like N-terminal" evidence="9">
    <location>
        <begin position="27"/>
        <end position="229"/>
    </location>
</feature>
<protein>
    <submittedName>
        <fullName evidence="10">Phospholipid carrier-dependent glycosyltransferase</fullName>
    </submittedName>
</protein>
<evidence type="ECO:0000256" key="2">
    <source>
        <dbReference type="ARBA" id="ARBA00022475"/>
    </source>
</evidence>
<feature type="transmembrane region" description="Helical" evidence="8">
    <location>
        <begin position="409"/>
        <end position="430"/>
    </location>
</feature>
<reference evidence="10 11" key="1">
    <citation type="submission" date="2019-08" db="EMBL/GenBank/DDBJ databases">
        <title>Genome of Algoriphagus ratkowskyi IC026.</title>
        <authorList>
            <person name="Bowman J.P."/>
        </authorList>
    </citation>
    <scope>NUCLEOTIDE SEQUENCE [LARGE SCALE GENOMIC DNA]</scope>
    <source>
        <strain evidence="10 11">IC026</strain>
    </source>
</reference>
<comment type="subcellular location">
    <subcellularLocation>
        <location evidence="1">Cell membrane</location>
        <topology evidence="1">Multi-pass membrane protein</topology>
    </subcellularLocation>
</comment>
<dbReference type="Proteomes" id="UP000321927">
    <property type="component" value="Unassembled WGS sequence"/>
</dbReference>
<feature type="transmembrane region" description="Helical" evidence="8">
    <location>
        <begin position="12"/>
        <end position="32"/>
    </location>
</feature>
<evidence type="ECO:0000256" key="8">
    <source>
        <dbReference type="SAM" id="Phobius"/>
    </source>
</evidence>
<feature type="transmembrane region" description="Helical" evidence="8">
    <location>
        <begin position="263"/>
        <end position="284"/>
    </location>
</feature>
<sequence>MSLKDSQINPWVVMAAFAILVGPFALSFHMHFPDEMYYSDAAVKMLQNGDYLTTYLGNGELRFRKPIGTYWVVLAGFKLFGVSAFASRIFFLLAGSLTVGATYWLAKLLFEDKKVAGISALIIAANPVLILSATRSIPDVLLGLTMTASAVGFAGLIRFGDQAPKKYLWLLYISLALAFEIKGIPAVALGGLGILYLLFNPWKKISIRTFLHLPSMVVALFIGLFWFVAMWQIHGPTYLDSFLEDQVGNRVTSRYLLILKNGLLAVAILIGIYLPWILFLIPRFKVNLKKGWSENAVFFGFALLWGLAILGMGAMTSKFYERYLLPVAPVLSVLLGWLLVRAGFELREKGLKISIWFFLTLCLIIGLFGLWINVNLGSTTWIYLQILLGLIILTYLFRLTLKNEKLPKALAYSFLLLFFLLSTVTAKISLPEQGEQVSAFVEANGIDNKEEFGFIGNIHTSSKIRIYLGPDFYLTNITGEKLLTDQELVDKASKYKYLIIEDKYLFILPENEYNIQVASVNWDSKKIPFLLQNLSNPAFDYLVQENGKIYYWLEKKAF</sequence>
<feature type="transmembrane region" description="Helical" evidence="8">
    <location>
        <begin position="169"/>
        <end position="198"/>
    </location>
</feature>
<keyword evidence="7 8" id="KW-0472">Membrane</keyword>
<keyword evidence="2" id="KW-1003">Cell membrane</keyword>
<evidence type="ECO:0000256" key="6">
    <source>
        <dbReference type="ARBA" id="ARBA00022989"/>
    </source>
</evidence>
<evidence type="ECO:0000259" key="9">
    <source>
        <dbReference type="Pfam" id="PF02366"/>
    </source>
</evidence>
<proteinExistence type="predicted"/>
<evidence type="ECO:0000256" key="1">
    <source>
        <dbReference type="ARBA" id="ARBA00004651"/>
    </source>
</evidence>
<dbReference type="PANTHER" id="PTHR33908:SF3">
    <property type="entry name" value="UNDECAPRENYL PHOSPHATE-ALPHA-4-AMINO-4-DEOXY-L-ARABINOSE ARABINOSYL TRANSFERASE"/>
    <property type="match status" value="1"/>
</dbReference>
<keyword evidence="11" id="KW-1185">Reference proteome</keyword>
<feature type="transmembrane region" description="Helical" evidence="8">
    <location>
        <begin position="210"/>
        <end position="233"/>
    </location>
</feature>
<evidence type="ECO:0000256" key="5">
    <source>
        <dbReference type="ARBA" id="ARBA00022692"/>
    </source>
</evidence>
<evidence type="ECO:0000256" key="4">
    <source>
        <dbReference type="ARBA" id="ARBA00022679"/>
    </source>
</evidence>
<feature type="transmembrane region" description="Helical" evidence="8">
    <location>
        <begin position="323"/>
        <end position="344"/>
    </location>
</feature>
<keyword evidence="6 8" id="KW-1133">Transmembrane helix</keyword>
<dbReference type="EMBL" id="VORV01000004">
    <property type="protein sequence ID" value="TXD78478.1"/>
    <property type="molecule type" value="Genomic_DNA"/>
</dbReference>
<dbReference type="InterPro" id="IPR003342">
    <property type="entry name" value="ArnT-like_N"/>
</dbReference>
<keyword evidence="3" id="KW-0328">Glycosyltransferase</keyword>
<gene>
    <name evidence="10" type="ORF">ESW18_06710</name>
</gene>
<feature type="transmembrane region" description="Helical" evidence="8">
    <location>
        <begin position="356"/>
        <end position="374"/>
    </location>
</feature>
<feature type="transmembrane region" description="Helical" evidence="8">
    <location>
        <begin position="116"/>
        <end position="133"/>
    </location>
</feature>
<accession>A0ABY3HPV3</accession>
<evidence type="ECO:0000313" key="10">
    <source>
        <dbReference type="EMBL" id="TXD78478.1"/>
    </source>
</evidence>
<comment type="caution">
    <text evidence="10">The sequence shown here is derived from an EMBL/GenBank/DDBJ whole genome shotgun (WGS) entry which is preliminary data.</text>
</comment>
<dbReference type="PANTHER" id="PTHR33908">
    <property type="entry name" value="MANNOSYLTRANSFERASE YKCB-RELATED"/>
    <property type="match status" value="1"/>
</dbReference>
<feature type="transmembrane region" description="Helical" evidence="8">
    <location>
        <begin position="296"/>
        <end position="317"/>
    </location>
</feature>
<dbReference type="InterPro" id="IPR050297">
    <property type="entry name" value="LipidA_mod_glycosyltrf_83"/>
</dbReference>
<evidence type="ECO:0000256" key="7">
    <source>
        <dbReference type="ARBA" id="ARBA00023136"/>
    </source>
</evidence>
<feature type="transmembrane region" description="Helical" evidence="8">
    <location>
        <begin position="380"/>
        <end position="397"/>
    </location>
</feature>
<dbReference type="RefSeq" id="WP_086499593.1">
    <property type="nucleotide sequence ID" value="NZ_MSSV01000003.1"/>
</dbReference>
<feature type="transmembrane region" description="Helical" evidence="8">
    <location>
        <begin position="140"/>
        <end position="157"/>
    </location>
</feature>
<feature type="transmembrane region" description="Helical" evidence="8">
    <location>
        <begin position="90"/>
        <end position="110"/>
    </location>
</feature>
<name>A0ABY3HPV3_9BACT</name>
<dbReference type="Pfam" id="PF02366">
    <property type="entry name" value="PMT"/>
    <property type="match status" value="1"/>
</dbReference>
<keyword evidence="4" id="KW-0808">Transferase</keyword>